<keyword evidence="4" id="KW-1185">Reference proteome</keyword>
<dbReference type="EMBL" id="DS566043">
    <property type="status" value="NOT_ANNOTATED_CDS"/>
    <property type="molecule type" value="Genomic_DNA"/>
</dbReference>
<dbReference type="AlphaFoldDB" id="H3GSX9"/>
<name>H3GSX9_PHYRM</name>
<reference evidence="4" key="1">
    <citation type="journal article" date="2006" name="Science">
        <title>Phytophthora genome sequences uncover evolutionary origins and mechanisms of pathogenesis.</title>
        <authorList>
            <person name="Tyler B.M."/>
            <person name="Tripathy S."/>
            <person name="Zhang X."/>
            <person name="Dehal P."/>
            <person name="Jiang R.H."/>
            <person name="Aerts A."/>
            <person name="Arredondo F.D."/>
            <person name="Baxter L."/>
            <person name="Bensasson D."/>
            <person name="Beynon J.L."/>
            <person name="Chapman J."/>
            <person name="Damasceno C.M."/>
            <person name="Dorrance A.E."/>
            <person name="Dou D."/>
            <person name="Dickerman A.W."/>
            <person name="Dubchak I.L."/>
            <person name="Garbelotto M."/>
            <person name="Gijzen M."/>
            <person name="Gordon S.G."/>
            <person name="Govers F."/>
            <person name="Grunwald N.J."/>
            <person name="Huang W."/>
            <person name="Ivors K.L."/>
            <person name="Jones R.W."/>
            <person name="Kamoun S."/>
            <person name="Krampis K."/>
            <person name="Lamour K.H."/>
            <person name="Lee M.K."/>
            <person name="McDonald W.H."/>
            <person name="Medina M."/>
            <person name="Meijer H.J."/>
            <person name="Nordberg E.K."/>
            <person name="Maclean D.J."/>
            <person name="Ospina-Giraldo M.D."/>
            <person name="Morris P.F."/>
            <person name="Phuntumart V."/>
            <person name="Putnam N.H."/>
            <person name="Rash S."/>
            <person name="Rose J.K."/>
            <person name="Sakihama Y."/>
            <person name="Salamov A.A."/>
            <person name="Savidor A."/>
            <person name="Scheuring C.F."/>
            <person name="Smith B.M."/>
            <person name="Sobral B.W."/>
            <person name="Terry A."/>
            <person name="Torto-Alalibo T.A."/>
            <person name="Win J."/>
            <person name="Xu Z."/>
            <person name="Zhang H."/>
            <person name="Grigoriev I.V."/>
            <person name="Rokhsar D.S."/>
            <person name="Boore J.L."/>
        </authorList>
    </citation>
    <scope>NUCLEOTIDE SEQUENCE [LARGE SCALE GENOMIC DNA]</scope>
    <source>
        <strain evidence="4">Pr102</strain>
    </source>
</reference>
<sequence length="159" mass="17214">MRISVFLALLVVTFVASCVSFAGAEHADNANSVRRLKGSRNLAEEWWATDEEERAIDPKTFVGNLKEKVAAKKNTEATFITKLRGQVAARKAAQAAGVTAKTETLTNTQINAVAKNAAEAAKKNRKAWPIIKSGLKFLYGVTLATLILTAAIAMYKLYA</sequence>
<dbReference type="Proteomes" id="UP000005238">
    <property type="component" value="Unassembled WGS sequence"/>
</dbReference>
<feature type="transmembrane region" description="Helical" evidence="1">
    <location>
        <begin position="137"/>
        <end position="158"/>
    </location>
</feature>
<evidence type="ECO:0000256" key="1">
    <source>
        <dbReference type="SAM" id="Phobius"/>
    </source>
</evidence>
<keyword evidence="1" id="KW-0472">Membrane</keyword>
<organism evidence="3 4">
    <name type="scientific">Phytophthora ramorum</name>
    <name type="common">Sudden oak death agent</name>
    <dbReference type="NCBI Taxonomy" id="164328"/>
    <lineage>
        <taxon>Eukaryota</taxon>
        <taxon>Sar</taxon>
        <taxon>Stramenopiles</taxon>
        <taxon>Oomycota</taxon>
        <taxon>Peronosporomycetes</taxon>
        <taxon>Peronosporales</taxon>
        <taxon>Peronosporaceae</taxon>
        <taxon>Phytophthora</taxon>
    </lineage>
</organism>
<evidence type="ECO:0008006" key="5">
    <source>
        <dbReference type="Google" id="ProtNLM"/>
    </source>
</evidence>
<dbReference type="HOGENOM" id="CLU_150342_0_0_1"/>
<evidence type="ECO:0000256" key="2">
    <source>
        <dbReference type="SAM" id="SignalP"/>
    </source>
</evidence>
<feature type="chain" id="PRO_5003586600" description="RxLR effector protein" evidence="2">
    <location>
        <begin position="25"/>
        <end position="159"/>
    </location>
</feature>
<evidence type="ECO:0000313" key="4">
    <source>
        <dbReference type="Proteomes" id="UP000005238"/>
    </source>
</evidence>
<dbReference type="VEuPathDB" id="FungiDB:KRP23_12185"/>
<accession>H3GSX9</accession>
<keyword evidence="1" id="KW-0812">Transmembrane</keyword>
<dbReference type="EnsemblProtists" id="Phyra80159">
    <property type="protein sequence ID" value="Phyra80159"/>
    <property type="gene ID" value="Phyra80159"/>
</dbReference>
<keyword evidence="1" id="KW-1133">Transmembrane helix</keyword>
<evidence type="ECO:0000313" key="3">
    <source>
        <dbReference type="EnsemblProtists" id="Phyra80159"/>
    </source>
</evidence>
<dbReference type="PROSITE" id="PS51257">
    <property type="entry name" value="PROKAR_LIPOPROTEIN"/>
    <property type="match status" value="1"/>
</dbReference>
<keyword evidence="2" id="KW-0732">Signal</keyword>
<reference evidence="3" key="2">
    <citation type="submission" date="2015-06" db="UniProtKB">
        <authorList>
            <consortium name="EnsemblProtists"/>
        </authorList>
    </citation>
    <scope>IDENTIFICATION</scope>
    <source>
        <strain evidence="3">Pr102</strain>
    </source>
</reference>
<dbReference type="OMA" id="WWATDEE"/>
<dbReference type="eggNOG" id="ENOG502SXR9">
    <property type="taxonomic scope" value="Eukaryota"/>
</dbReference>
<dbReference type="InParanoid" id="H3GSX9"/>
<feature type="signal peptide" evidence="2">
    <location>
        <begin position="1"/>
        <end position="24"/>
    </location>
</feature>
<dbReference type="VEuPathDB" id="FungiDB:KRP22_9163"/>
<proteinExistence type="predicted"/>
<protein>
    <recommendedName>
        <fullName evidence="5">RxLR effector protein</fullName>
    </recommendedName>
</protein>